<organism evidence="1 2">
    <name type="scientific">Durusdinium trenchii</name>
    <dbReference type="NCBI Taxonomy" id="1381693"/>
    <lineage>
        <taxon>Eukaryota</taxon>
        <taxon>Sar</taxon>
        <taxon>Alveolata</taxon>
        <taxon>Dinophyceae</taxon>
        <taxon>Suessiales</taxon>
        <taxon>Symbiodiniaceae</taxon>
        <taxon>Durusdinium</taxon>
    </lineage>
</organism>
<name>A0ABP0S343_9DINO</name>
<dbReference type="Proteomes" id="UP001642484">
    <property type="component" value="Unassembled WGS sequence"/>
</dbReference>
<comment type="caution">
    <text evidence="1">The sequence shown here is derived from an EMBL/GenBank/DDBJ whole genome shotgun (WGS) entry which is preliminary data.</text>
</comment>
<keyword evidence="2" id="KW-1185">Reference proteome</keyword>
<accession>A0ABP0S343</accession>
<gene>
    <name evidence="1" type="ORF">CCMP2556_LOCUS49844</name>
</gene>
<sequence>MTSQSIWLIHYMWPALSVHSASKLATSLSRSTAMLSAFNYAREAVHHIQRFAAAAVAEDAPGAVASDGSGARPSWARRPKLAKQDTQLNKKILKLWVLERQ</sequence>
<protein>
    <submittedName>
        <fullName evidence="1">Uncharacterized protein</fullName>
    </submittedName>
</protein>
<evidence type="ECO:0000313" key="1">
    <source>
        <dbReference type="EMBL" id="CAK9106709.1"/>
    </source>
</evidence>
<reference evidence="1 2" key="1">
    <citation type="submission" date="2024-02" db="EMBL/GenBank/DDBJ databases">
        <authorList>
            <person name="Chen Y."/>
            <person name="Shah S."/>
            <person name="Dougan E. K."/>
            <person name="Thang M."/>
            <person name="Chan C."/>
        </authorList>
    </citation>
    <scope>NUCLEOTIDE SEQUENCE [LARGE SCALE GENOMIC DNA]</scope>
</reference>
<proteinExistence type="predicted"/>
<dbReference type="EMBL" id="CAXAMN010026916">
    <property type="protein sequence ID" value="CAK9106709.1"/>
    <property type="molecule type" value="Genomic_DNA"/>
</dbReference>
<evidence type="ECO:0000313" key="2">
    <source>
        <dbReference type="Proteomes" id="UP001642484"/>
    </source>
</evidence>